<feature type="transmembrane region" description="Helical" evidence="1">
    <location>
        <begin position="119"/>
        <end position="140"/>
    </location>
</feature>
<sequence length="155" mass="18845">MLFMKMWFFTSWYMFITTNQPMKKIMFLTMTMILMLNLLSFYLKSTWFPILYYLLMISGLLTLFMYMSSINLYFQKHLSLSYIAYTIMFFLTMKFCLIKNITNQSTPMLENPYLNIFHNLFNCTWTIILTTLLLIQMIIFMELLTNFHSPIRSNY</sequence>
<evidence type="ECO:0000256" key="1">
    <source>
        <dbReference type="SAM" id="Phobius"/>
    </source>
</evidence>
<keyword evidence="1" id="KW-0812">Transmembrane</keyword>
<protein>
    <submittedName>
        <fullName evidence="2">NADH dehydrogenase subunit 6</fullName>
    </submittedName>
</protein>
<name>A0A6B9WFZ2_9ACAR</name>
<reference evidence="2" key="1">
    <citation type="journal article" date="2019" name="Zool. Scr.">
        <title>Mitochondrial genome reorganization characterizes various lineages of mesostigmatid mites (Acari: Parasitiformes).</title>
        <authorList>
            <person name="Li W.-N."/>
            <person name="Shao R."/>
            <person name="Zhang Q."/>
            <person name="Deng W."/>
            <person name="Xue X.-F."/>
        </authorList>
    </citation>
    <scope>NUCLEOTIDE SEQUENCE</scope>
</reference>
<dbReference type="EMBL" id="MK270529">
    <property type="protein sequence ID" value="QHQ98567.1"/>
    <property type="molecule type" value="Genomic_DNA"/>
</dbReference>
<keyword evidence="1" id="KW-1133">Transmembrane helix</keyword>
<gene>
    <name evidence="2" type="primary">nad6</name>
</gene>
<geneLocation type="mitochondrion" evidence="2"/>
<accession>A0A6B9WFZ2</accession>
<organism evidence="2">
    <name type="scientific">Blattisocius tarsalis</name>
    <dbReference type="NCBI Taxonomy" id="1609195"/>
    <lineage>
        <taxon>Eukaryota</taxon>
        <taxon>Metazoa</taxon>
        <taxon>Ecdysozoa</taxon>
        <taxon>Arthropoda</taxon>
        <taxon>Chelicerata</taxon>
        <taxon>Arachnida</taxon>
        <taxon>Acari</taxon>
        <taxon>Parasitiformes</taxon>
        <taxon>Mesostigmata</taxon>
        <taxon>Gamasina</taxon>
        <taxon>Phytoseioidea</taxon>
        <taxon>Blattisociidae</taxon>
        <taxon>Blattisocius</taxon>
    </lineage>
</organism>
<evidence type="ECO:0000313" key="2">
    <source>
        <dbReference type="EMBL" id="QHQ98567.1"/>
    </source>
</evidence>
<feature type="transmembrane region" description="Helical" evidence="1">
    <location>
        <begin position="50"/>
        <end position="74"/>
    </location>
</feature>
<dbReference type="AlphaFoldDB" id="A0A6B9WFZ2"/>
<proteinExistence type="predicted"/>
<keyword evidence="2" id="KW-0496">Mitochondrion</keyword>
<feature type="transmembrane region" description="Helical" evidence="1">
    <location>
        <begin position="25"/>
        <end position="43"/>
    </location>
</feature>
<keyword evidence="1" id="KW-0472">Membrane</keyword>
<feature type="transmembrane region" description="Helical" evidence="1">
    <location>
        <begin position="80"/>
        <end position="98"/>
    </location>
</feature>